<feature type="region of interest" description="Disordered" evidence="1">
    <location>
        <begin position="72"/>
        <end position="101"/>
    </location>
</feature>
<protein>
    <submittedName>
        <fullName evidence="2">Uncharacterized protein</fullName>
    </submittedName>
</protein>
<dbReference type="Proteomes" id="UP000525078">
    <property type="component" value="Unassembled WGS sequence"/>
</dbReference>
<evidence type="ECO:0000313" key="3">
    <source>
        <dbReference type="Proteomes" id="UP000525078"/>
    </source>
</evidence>
<accession>A0A7J6ETG1</accession>
<name>A0A7J6ETG1_CANSA</name>
<feature type="region of interest" description="Disordered" evidence="1">
    <location>
        <begin position="28"/>
        <end position="59"/>
    </location>
</feature>
<proteinExistence type="predicted"/>
<sequence length="101" mass="11388">MEIRCPMAGAGYKTIVDFIFLINDLGGTRSKASSSEDDDDGENEPRKLTRAQRNRLREKNLKIDASRRGRIVGPLLPPTEVNTLNKSKVKQRRMARCLSSK</sequence>
<gene>
    <name evidence="2" type="ORF">F8388_026417</name>
</gene>
<dbReference type="AlphaFoldDB" id="A0A7J6ETG1"/>
<evidence type="ECO:0000256" key="1">
    <source>
        <dbReference type="SAM" id="MobiDB-lite"/>
    </source>
</evidence>
<comment type="caution">
    <text evidence="2">The sequence shown here is derived from an EMBL/GenBank/DDBJ whole genome shotgun (WGS) entry which is preliminary data.</text>
</comment>
<reference evidence="2 3" key="1">
    <citation type="journal article" date="2020" name="bioRxiv">
        <title>Sequence and annotation of 42 cannabis genomes reveals extensive copy number variation in cannabinoid synthesis and pathogen resistance genes.</title>
        <authorList>
            <person name="Mckernan K.J."/>
            <person name="Helbert Y."/>
            <person name="Kane L.T."/>
            <person name="Ebling H."/>
            <person name="Zhang L."/>
            <person name="Liu B."/>
            <person name="Eaton Z."/>
            <person name="Mclaughlin S."/>
            <person name="Kingan S."/>
            <person name="Baybayan P."/>
            <person name="Concepcion G."/>
            <person name="Jordan M."/>
            <person name="Riva A."/>
            <person name="Barbazuk W."/>
            <person name="Harkins T."/>
        </authorList>
    </citation>
    <scope>NUCLEOTIDE SEQUENCE [LARGE SCALE GENOMIC DNA]</scope>
    <source>
        <strain evidence="3">cv. Jamaican Lion 4</strain>
        <tissue evidence="2">Leaf</tissue>
    </source>
</reference>
<dbReference type="EMBL" id="JAATIP010000190">
    <property type="protein sequence ID" value="KAF4361727.1"/>
    <property type="molecule type" value="Genomic_DNA"/>
</dbReference>
<evidence type="ECO:0000313" key="2">
    <source>
        <dbReference type="EMBL" id="KAF4361727.1"/>
    </source>
</evidence>
<organism evidence="2 3">
    <name type="scientific">Cannabis sativa</name>
    <name type="common">Hemp</name>
    <name type="synonym">Marijuana</name>
    <dbReference type="NCBI Taxonomy" id="3483"/>
    <lineage>
        <taxon>Eukaryota</taxon>
        <taxon>Viridiplantae</taxon>
        <taxon>Streptophyta</taxon>
        <taxon>Embryophyta</taxon>
        <taxon>Tracheophyta</taxon>
        <taxon>Spermatophyta</taxon>
        <taxon>Magnoliopsida</taxon>
        <taxon>eudicotyledons</taxon>
        <taxon>Gunneridae</taxon>
        <taxon>Pentapetalae</taxon>
        <taxon>rosids</taxon>
        <taxon>fabids</taxon>
        <taxon>Rosales</taxon>
        <taxon>Cannabaceae</taxon>
        <taxon>Cannabis</taxon>
    </lineage>
</organism>